<dbReference type="RefSeq" id="WP_126599207.1">
    <property type="nucleotide sequence ID" value="NZ_LR134510.1"/>
</dbReference>
<dbReference type="Proteomes" id="UP000279799">
    <property type="component" value="Chromosome"/>
</dbReference>
<evidence type="ECO:0000256" key="2">
    <source>
        <dbReference type="SAM" id="SignalP"/>
    </source>
</evidence>
<feature type="region of interest" description="Disordered" evidence="1">
    <location>
        <begin position="61"/>
        <end position="94"/>
    </location>
</feature>
<organism evidence="3 4">
    <name type="scientific">Actinobacillus delphinicola</name>
    <dbReference type="NCBI Taxonomy" id="51161"/>
    <lineage>
        <taxon>Bacteria</taxon>
        <taxon>Pseudomonadati</taxon>
        <taxon>Pseudomonadota</taxon>
        <taxon>Gammaproteobacteria</taxon>
        <taxon>Pasteurellales</taxon>
        <taxon>Pasteurellaceae</taxon>
        <taxon>Actinobacillus</taxon>
    </lineage>
</organism>
<name>A0A448TTM2_9PAST</name>
<keyword evidence="4" id="KW-1185">Reference proteome</keyword>
<keyword evidence="2" id="KW-0732">Signal</keyword>
<accession>A0A448TTM2</accession>
<feature type="compositionally biased region" description="Low complexity" evidence="1">
    <location>
        <begin position="139"/>
        <end position="162"/>
    </location>
</feature>
<feature type="compositionally biased region" description="Polar residues" evidence="1">
    <location>
        <begin position="70"/>
        <end position="88"/>
    </location>
</feature>
<sequence>MKILGKNIITVALLSSSIIFATPAMARGHHHHYYGGGRHHYSSYPSYRTPVYRSYTTNYYGARQLPPPSRSTDSTFSRTASETATATQEKSHLKSNLLSGGAGLLAGYALSKAMEDHDSHTTTTAPVERVVEQQPAEVAPVQSQQVQYQAPQQQYQPSQPQYQPMPQPVANPQALQENYQNALNNAQPNVQRQGQIALSALNQLQYAAESLQASGNLSNADLMRIQNDRNDILSVLANSVGVH</sequence>
<feature type="chain" id="PRO_5019308693" evidence="2">
    <location>
        <begin position="27"/>
        <end position="243"/>
    </location>
</feature>
<gene>
    <name evidence="3" type="ORF">NCTC12871_00805</name>
</gene>
<evidence type="ECO:0000256" key="1">
    <source>
        <dbReference type="SAM" id="MobiDB-lite"/>
    </source>
</evidence>
<reference evidence="3 4" key="1">
    <citation type="submission" date="2018-12" db="EMBL/GenBank/DDBJ databases">
        <authorList>
            <consortium name="Pathogen Informatics"/>
        </authorList>
    </citation>
    <scope>NUCLEOTIDE SEQUENCE [LARGE SCALE GENOMIC DNA]</scope>
    <source>
        <strain evidence="3 4">NCTC12871</strain>
    </source>
</reference>
<dbReference type="EMBL" id="LR134510">
    <property type="protein sequence ID" value="VEJ09352.1"/>
    <property type="molecule type" value="Genomic_DNA"/>
</dbReference>
<feature type="signal peptide" evidence="2">
    <location>
        <begin position="1"/>
        <end position="26"/>
    </location>
</feature>
<evidence type="ECO:0000313" key="4">
    <source>
        <dbReference type="Proteomes" id="UP000279799"/>
    </source>
</evidence>
<proteinExistence type="predicted"/>
<feature type="region of interest" description="Disordered" evidence="1">
    <location>
        <begin position="136"/>
        <end position="166"/>
    </location>
</feature>
<evidence type="ECO:0000313" key="3">
    <source>
        <dbReference type="EMBL" id="VEJ09352.1"/>
    </source>
</evidence>
<protein>
    <submittedName>
        <fullName evidence="3">Uncharacterized protein</fullName>
    </submittedName>
</protein>
<dbReference type="KEGG" id="adp:NCTC12871_00805"/>
<dbReference type="AlphaFoldDB" id="A0A448TTM2"/>